<reference evidence="16" key="2">
    <citation type="submission" date="2021-01" db="UniProtKB">
        <authorList>
            <consortium name="EnsemblPlants"/>
        </authorList>
    </citation>
    <scope>IDENTIFICATION</scope>
</reference>
<keyword evidence="10" id="KW-0675">Receptor</keyword>
<protein>
    <recommendedName>
        <fullName evidence="18">Receptor-like protein 12</fullName>
    </recommendedName>
</protein>
<evidence type="ECO:0000256" key="2">
    <source>
        <dbReference type="ARBA" id="ARBA00009592"/>
    </source>
</evidence>
<keyword evidence="5 12" id="KW-0812">Transmembrane</keyword>
<evidence type="ECO:0000256" key="8">
    <source>
        <dbReference type="ARBA" id="ARBA00022989"/>
    </source>
</evidence>
<organism evidence="16 17">
    <name type="scientific">Quercus lobata</name>
    <name type="common">Valley oak</name>
    <dbReference type="NCBI Taxonomy" id="97700"/>
    <lineage>
        <taxon>Eukaryota</taxon>
        <taxon>Viridiplantae</taxon>
        <taxon>Streptophyta</taxon>
        <taxon>Embryophyta</taxon>
        <taxon>Tracheophyta</taxon>
        <taxon>Spermatophyta</taxon>
        <taxon>Magnoliopsida</taxon>
        <taxon>eudicotyledons</taxon>
        <taxon>Gunneridae</taxon>
        <taxon>Pentapetalae</taxon>
        <taxon>rosids</taxon>
        <taxon>fabids</taxon>
        <taxon>Fagales</taxon>
        <taxon>Fagaceae</taxon>
        <taxon>Quercus</taxon>
    </lineage>
</organism>
<keyword evidence="3" id="KW-1003">Cell membrane</keyword>
<evidence type="ECO:0000256" key="12">
    <source>
        <dbReference type="SAM" id="Phobius"/>
    </source>
</evidence>
<dbReference type="SUPFAM" id="SSF52058">
    <property type="entry name" value="L domain-like"/>
    <property type="match status" value="3"/>
</dbReference>
<dbReference type="Gene3D" id="3.80.10.10">
    <property type="entry name" value="Ribonuclease Inhibitor"/>
    <property type="match status" value="4"/>
</dbReference>
<feature type="transmembrane region" description="Helical" evidence="12">
    <location>
        <begin position="927"/>
        <end position="950"/>
    </location>
</feature>
<gene>
    <name evidence="16" type="primary">LOC115974046</name>
</gene>
<feature type="signal peptide" evidence="13">
    <location>
        <begin position="1"/>
        <end position="22"/>
    </location>
</feature>
<dbReference type="AlphaFoldDB" id="A0A7N2L397"/>
<dbReference type="GO" id="GO:0005886">
    <property type="term" value="C:plasma membrane"/>
    <property type="evidence" value="ECO:0007669"/>
    <property type="project" value="UniProtKB-SubCell"/>
</dbReference>
<keyword evidence="8 12" id="KW-1133">Transmembrane helix</keyword>
<dbReference type="PANTHER" id="PTHR48061:SF12">
    <property type="entry name" value="DISEASE RESISTANCE LIKE PROTEIN"/>
    <property type="match status" value="1"/>
</dbReference>
<proteinExistence type="inferred from homology"/>
<keyword evidence="7" id="KW-0677">Repeat</keyword>
<evidence type="ECO:0000256" key="4">
    <source>
        <dbReference type="ARBA" id="ARBA00022614"/>
    </source>
</evidence>
<feature type="domain" description="Leucine-rich repeat-containing N-terminal plant-type" evidence="14">
    <location>
        <begin position="38"/>
        <end position="89"/>
    </location>
</feature>
<feature type="domain" description="Disease resistance R13L4/SHOC-2-like LRR" evidence="15">
    <location>
        <begin position="296"/>
        <end position="479"/>
    </location>
</feature>
<keyword evidence="9 12" id="KW-0472">Membrane</keyword>
<evidence type="ECO:0000256" key="5">
    <source>
        <dbReference type="ARBA" id="ARBA00022692"/>
    </source>
</evidence>
<evidence type="ECO:0000256" key="13">
    <source>
        <dbReference type="SAM" id="SignalP"/>
    </source>
</evidence>
<dbReference type="FunCoup" id="A0A7N2L397">
    <property type="interactions" value="314"/>
</dbReference>
<dbReference type="InterPro" id="IPR046956">
    <property type="entry name" value="RLP23-like"/>
</dbReference>
<comment type="subcellular location">
    <subcellularLocation>
        <location evidence="1">Cell membrane</location>
        <topology evidence="1">Single-pass type I membrane protein</topology>
    </subcellularLocation>
</comment>
<evidence type="ECO:0000256" key="1">
    <source>
        <dbReference type="ARBA" id="ARBA00004251"/>
    </source>
</evidence>
<dbReference type="OMA" id="CHEDEKS"/>
<evidence type="ECO:0000259" key="14">
    <source>
        <dbReference type="Pfam" id="PF08263"/>
    </source>
</evidence>
<comment type="similarity">
    <text evidence="2">Belongs to the RLP family.</text>
</comment>
<evidence type="ECO:0000313" key="17">
    <source>
        <dbReference type="Proteomes" id="UP000594261"/>
    </source>
</evidence>
<dbReference type="FunFam" id="3.80.10.10:FF:000095">
    <property type="entry name" value="LRR receptor-like serine/threonine-protein kinase GSO1"/>
    <property type="match status" value="2"/>
</dbReference>
<dbReference type="KEGG" id="qlo:115974046"/>
<dbReference type="InterPro" id="IPR001611">
    <property type="entry name" value="Leu-rich_rpt"/>
</dbReference>
<keyword evidence="11" id="KW-0325">Glycoprotein</keyword>
<dbReference type="GeneID" id="115974046"/>
<dbReference type="PRINTS" id="PR00019">
    <property type="entry name" value="LEURICHRPT"/>
</dbReference>
<feature type="chain" id="PRO_5029706232" description="Receptor-like protein 12" evidence="13">
    <location>
        <begin position="23"/>
        <end position="972"/>
    </location>
</feature>
<dbReference type="Proteomes" id="UP000594261">
    <property type="component" value="Chromosome 2"/>
</dbReference>
<dbReference type="Pfam" id="PF08263">
    <property type="entry name" value="LRRNT_2"/>
    <property type="match status" value="1"/>
</dbReference>
<dbReference type="InterPro" id="IPR032675">
    <property type="entry name" value="LRR_dom_sf"/>
</dbReference>
<dbReference type="EnsemblPlants" id="QL02p100706:mrna">
    <property type="protein sequence ID" value="QL02p100706:mrna:CDS:2"/>
    <property type="gene ID" value="QL02p100706"/>
</dbReference>
<name>A0A7N2L397_QUELO</name>
<dbReference type="FunFam" id="3.80.10.10:FF:000111">
    <property type="entry name" value="LRR receptor-like serine/threonine-protein kinase ERECTA"/>
    <property type="match status" value="1"/>
</dbReference>
<dbReference type="InterPro" id="IPR013210">
    <property type="entry name" value="LRR_N_plant-typ"/>
</dbReference>
<dbReference type="SMART" id="SM00369">
    <property type="entry name" value="LRR_TYP"/>
    <property type="match status" value="12"/>
</dbReference>
<dbReference type="Gramene" id="QL02p100706:mrna">
    <property type="protein sequence ID" value="QL02p100706:mrna:CDS:2"/>
    <property type="gene ID" value="QL02p100706"/>
</dbReference>
<evidence type="ECO:0000256" key="3">
    <source>
        <dbReference type="ARBA" id="ARBA00022475"/>
    </source>
</evidence>
<dbReference type="Pfam" id="PF23598">
    <property type="entry name" value="LRR_14"/>
    <property type="match status" value="1"/>
</dbReference>
<dbReference type="PANTHER" id="PTHR48061">
    <property type="entry name" value="LEUCINE-RICH REPEAT RECEPTOR PROTEIN KINASE EMS1-LIKE-RELATED"/>
    <property type="match status" value="1"/>
</dbReference>
<dbReference type="InterPro" id="IPR055414">
    <property type="entry name" value="LRR_R13L4/SHOC2-like"/>
</dbReference>
<evidence type="ECO:0000256" key="9">
    <source>
        <dbReference type="ARBA" id="ARBA00023136"/>
    </source>
</evidence>
<evidence type="ECO:0000256" key="7">
    <source>
        <dbReference type="ARBA" id="ARBA00022737"/>
    </source>
</evidence>
<evidence type="ECO:0008006" key="18">
    <source>
        <dbReference type="Google" id="ProtNLM"/>
    </source>
</evidence>
<keyword evidence="6 13" id="KW-0732">Signal</keyword>
<accession>A0A7N2L397</accession>
<keyword evidence="17" id="KW-1185">Reference proteome</keyword>
<evidence type="ECO:0000256" key="10">
    <source>
        <dbReference type="ARBA" id="ARBA00023170"/>
    </source>
</evidence>
<reference evidence="17" key="1">
    <citation type="journal article" date="2016" name="G3 (Bethesda)">
        <title>First Draft Assembly and Annotation of the Genome of a California Endemic Oak Quercus lobata Nee (Fagaceae).</title>
        <authorList>
            <person name="Sork V.L."/>
            <person name="Fitz-Gibbon S.T."/>
            <person name="Puiu D."/>
            <person name="Crepeau M."/>
            <person name="Gugger P.F."/>
            <person name="Sherman R."/>
            <person name="Stevens K."/>
            <person name="Langley C.H."/>
            <person name="Pellegrini M."/>
            <person name="Salzberg S.L."/>
        </authorList>
    </citation>
    <scope>NUCLEOTIDE SEQUENCE [LARGE SCALE GENOMIC DNA]</scope>
    <source>
        <strain evidence="17">cv. SW786</strain>
    </source>
</reference>
<sequence length="972" mass="108528">MASSLYCLKFVYLLSFLSTIHLVAVPSFSFVQPLCHGHERSYLLQFKESFAIINNKSISFDPSAYPKVASWTLEGNNSDCCSWDGVECDKSNGHVIGLDLNSSYLYGSINSSSSLFNLVHLQRLNLADNHFNHSQIPSTVSNLSKLTYLNLTNSTFSGQIPLELSQLSQMSSLDLSYNHLEIKNPSLGRLVENLTCLENLDLSLVSIISIVPNILANLSSLTSLRLYDCKLHGEFPVGIFKLPNLRVLNVRKNKGLTGYLPDFQWKSPLEEMILANTSFSGKLPASVGNLGSLTEIDMRRCNFSGLIPSSLGNLTNLNYLDLSLNTFEGHIPSSFGNLIKLSFLHLAENELNGTIPFKLANLTQLTHLFLYYNHLSGQIPFGLMNLTKLSSLGLAGNHFAGEIPSSIFNLENLEALDLSANNFAGVVEFDKFVKLRKLTSLHLSDCGVSLIINETSDNTTLTKFQNLGLGSCNLSKFPNYLANQDELKWLHLATNNIHGQVPEWFWNVSKENLEVIDLSENFLTSLGQYPVPLPWTRLAILDITSNRLQGSLPIPSFSTLEYHVSNNSFTGKISELICNMSSLQVLDLSINNLSGSLPQCLHNFGDSLLILDLRRNTFEGSIPQTWTNGSKLLMINFSQNKFQGLLPRSLAKCIMLKALDFSNNQFNDTFPSWLGNLPNLKLLILRSNKLYGPISTHKAKYKFPSLQIFDLSYNSFTGSLPLKFFQYSNSSRFDSASHLTYIEVNSSFIVQNSFQNYLWNLQYSYPMIMTNKGVVTDYKKVQEFFIALDFSSNRFDGDILESIGNLNLKGLCLLNLSNNILIGHIPQSLKNLVNLESLDLSQNKLFGEIPQQLTQLTFLESFNVSHNHLVGPIPQGKQFNTFPSNSFEGNPRLCGSPLTKKCESSEVSLPSPTTPEESKDLGSPFQFGWKIVLIGYGFGLVVGVIIGQVVSARNHDWLIKTFGMRKLVRRLI</sequence>
<dbReference type="InterPro" id="IPR003591">
    <property type="entry name" value="Leu-rich_rpt_typical-subtyp"/>
</dbReference>
<dbReference type="Pfam" id="PF00560">
    <property type="entry name" value="LRR_1"/>
    <property type="match status" value="5"/>
</dbReference>
<evidence type="ECO:0000259" key="15">
    <source>
        <dbReference type="Pfam" id="PF23598"/>
    </source>
</evidence>
<evidence type="ECO:0000256" key="6">
    <source>
        <dbReference type="ARBA" id="ARBA00022729"/>
    </source>
</evidence>
<evidence type="ECO:0000256" key="11">
    <source>
        <dbReference type="ARBA" id="ARBA00023180"/>
    </source>
</evidence>
<dbReference type="OrthoDB" id="676979at2759"/>
<dbReference type="RefSeq" id="XP_030950130.1">
    <property type="nucleotide sequence ID" value="XM_031094270.1"/>
</dbReference>
<dbReference type="InParanoid" id="A0A7N2L397"/>
<keyword evidence="4" id="KW-0433">Leucine-rich repeat</keyword>
<evidence type="ECO:0000313" key="16">
    <source>
        <dbReference type="EnsemblPlants" id="QL02p100706:mrna:CDS:2"/>
    </source>
</evidence>